<dbReference type="Proteomes" id="UP000093309">
    <property type="component" value="Unassembled WGS sequence"/>
</dbReference>
<keyword evidence="10" id="KW-1185">Reference proteome</keyword>
<comment type="subcellular location">
    <subcellularLocation>
        <location evidence="1 7">Cell membrane</location>
        <topology evidence="1 7">Multi-pass membrane protein</topology>
    </subcellularLocation>
</comment>
<evidence type="ECO:0000313" key="9">
    <source>
        <dbReference type="EMBL" id="OCT14217.1"/>
    </source>
</evidence>
<gene>
    <name evidence="9" type="ORF">A8709_25630</name>
</gene>
<keyword evidence="5 7" id="KW-1133">Transmembrane helix</keyword>
<feature type="transmembrane region" description="Helical" evidence="7">
    <location>
        <begin position="198"/>
        <end position="228"/>
    </location>
</feature>
<dbReference type="OrthoDB" id="9783295at2"/>
<feature type="domain" description="ABC transmembrane type-1" evidence="8">
    <location>
        <begin position="92"/>
        <end position="272"/>
    </location>
</feature>
<dbReference type="GO" id="GO:0055085">
    <property type="term" value="P:transmembrane transport"/>
    <property type="evidence" value="ECO:0007669"/>
    <property type="project" value="InterPro"/>
</dbReference>
<dbReference type="SUPFAM" id="SSF161098">
    <property type="entry name" value="MetI-like"/>
    <property type="match status" value="1"/>
</dbReference>
<evidence type="ECO:0000256" key="5">
    <source>
        <dbReference type="ARBA" id="ARBA00022989"/>
    </source>
</evidence>
<dbReference type="GO" id="GO:0005886">
    <property type="term" value="C:plasma membrane"/>
    <property type="evidence" value="ECO:0007669"/>
    <property type="project" value="UniProtKB-SubCell"/>
</dbReference>
<feature type="transmembrane region" description="Helical" evidence="7">
    <location>
        <begin position="157"/>
        <end position="177"/>
    </location>
</feature>
<evidence type="ECO:0000256" key="4">
    <source>
        <dbReference type="ARBA" id="ARBA00022692"/>
    </source>
</evidence>
<dbReference type="PANTHER" id="PTHR30151">
    <property type="entry name" value="ALKANE SULFONATE ABC TRANSPORTER-RELATED, MEMBRANE SUBUNIT"/>
    <property type="match status" value="1"/>
</dbReference>
<keyword evidence="4 7" id="KW-0812">Transmembrane</keyword>
<evidence type="ECO:0000256" key="3">
    <source>
        <dbReference type="ARBA" id="ARBA00022475"/>
    </source>
</evidence>
<evidence type="ECO:0000313" key="10">
    <source>
        <dbReference type="Proteomes" id="UP000093309"/>
    </source>
</evidence>
<dbReference type="PANTHER" id="PTHR30151:SF19">
    <property type="entry name" value="ABC TRANSPORTER PERMEASE"/>
    <property type="match status" value="1"/>
</dbReference>
<reference evidence="10" key="1">
    <citation type="submission" date="2016-05" db="EMBL/GenBank/DDBJ databases">
        <title>Paenibacillus oryzae. sp. nov., isolated from the rice root.</title>
        <authorList>
            <person name="Zhang J."/>
            <person name="Zhang X."/>
        </authorList>
    </citation>
    <scope>NUCLEOTIDE SEQUENCE [LARGE SCALE GENOMIC DNA]</scope>
    <source>
        <strain evidence="10">KCTC13222</strain>
    </source>
</reference>
<evidence type="ECO:0000256" key="2">
    <source>
        <dbReference type="ARBA" id="ARBA00022448"/>
    </source>
</evidence>
<proteinExistence type="inferred from homology"/>
<keyword evidence="3" id="KW-1003">Cell membrane</keyword>
<dbReference type="PROSITE" id="PS50928">
    <property type="entry name" value="ABC_TM1"/>
    <property type="match status" value="1"/>
</dbReference>
<comment type="similarity">
    <text evidence="7">Belongs to the binding-protein-dependent transport system permease family.</text>
</comment>
<organism evidence="9 10">
    <name type="scientific">Paenibacillus pectinilyticus</name>
    <dbReference type="NCBI Taxonomy" id="512399"/>
    <lineage>
        <taxon>Bacteria</taxon>
        <taxon>Bacillati</taxon>
        <taxon>Bacillota</taxon>
        <taxon>Bacilli</taxon>
        <taxon>Bacillales</taxon>
        <taxon>Paenibacillaceae</taxon>
        <taxon>Paenibacillus</taxon>
    </lineage>
</organism>
<dbReference type="Gene3D" id="1.10.3720.10">
    <property type="entry name" value="MetI-like"/>
    <property type="match status" value="1"/>
</dbReference>
<keyword evidence="6 7" id="KW-0472">Membrane</keyword>
<evidence type="ECO:0000256" key="7">
    <source>
        <dbReference type="RuleBase" id="RU363032"/>
    </source>
</evidence>
<evidence type="ECO:0000256" key="6">
    <source>
        <dbReference type="ARBA" id="ARBA00023136"/>
    </source>
</evidence>
<feature type="transmembrane region" description="Helical" evidence="7">
    <location>
        <begin position="100"/>
        <end position="119"/>
    </location>
</feature>
<feature type="transmembrane region" description="Helical" evidence="7">
    <location>
        <begin position="131"/>
        <end position="151"/>
    </location>
</feature>
<dbReference type="RefSeq" id="WP_065853070.1">
    <property type="nucleotide sequence ID" value="NZ_LYPC01000020.1"/>
</dbReference>
<sequence>MSNHSKHTDHPLLIDQANDQLKAEVHQRYLQALKRETKWVRLLQLAILLLFLSLWELAARLKWIDVLLFSYPTKVFHLLWVKLLDGTLLPHVAVTVEETMIGFLLGTLLGTALAVVIWWSPFLSRVLDPYIVVINSMPKVALGPLFIVGFGPGLLSIIATTLSITVIITTLVVYGSFKEVDPNYVKVVKLFGGNQRTIFLKAILPASFPTIVSTLKVNVGLAWIGVIVGEFLVSQKGLGYLIIYGFQVFNFTLVISTLFVIALVATVMYQLVAKLEKKLTKHR</sequence>
<feature type="transmembrane region" description="Helical" evidence="7">
    <location>
        <begin position="39"/>
        <end position="58"/>
    </location>
</feature>
<evidence type="ECO:0000259" key="8">
    <source>
        <dbReference type="PROSITE" id="PS50928"/>
    </source>
</evidence>
<keyword evidence="2 7" id="KW-0813">Transport</keyword>
<dbReference type="EMBL" id="LYPC01000020">
    <property type="protein sequence ID" value="OCT14217.1"/>
    <property type="molecule type" value="Genomic_DNA"/>
</dbReference>
<feature type="transmembrane region" description="Helical" evidence="7">
    <location>
        <begin position="248"/>
        <end position="273"/>
    </location>
</feature>
<accession>A0A1C1A0Z4</accession>
<dbReference type="InterPro" id="IPR000515">
    <property type="entry name" value="MetI-like"/>
</dbReference>
<name>A0A1C1A0Z4_9BACL</name>
<dbReference type="Pfam" id="PF00528">
    <property type="entry name" value="BPD_transp_1"/>
    <property type="match status" value="1"/>
</dbReference>
<dbReference type="CDD" id="cd06261">
    <property type="entry name" value="TM_PBP2"/>
    <property type="match status" value="1"/>
</dbReference>
<protein>
    <submittedName>
        <fullName evidence="9">ABC transporter permease</fullName>
    </submittedName>
</protein>
<dbReference type="InterPro" id="IPR035906">
    <property type="entry name" value="MetI-like_sf"/>
</dbReference>
<dbReference type="AlphaFoldDB" id="A0A1C1A0Z4"/>
<comment type="caution">
    <text evidence="9">The sequence shown here is derived from an EMBL/GenBank/DDBJ whole genome shotgun (WGS) entry which is preliminary data.</text>
</comment>
<dbReference type="STRING" id="512399.A8709_25630"/>
<evidence type="ECO:0000256" key="1">
    <source>
        <dbReference type="ARBA" id="ARBA00004651"/>
    </source>
</evidence>